<dbReference type="Gene3D" id="3.50.30.10">
    <property type="entry name" value="Phosphohistidine domain"/>
    <property type="match status" value="1"/>
</dbReference>
<dbReference type="GO" id="GO:0046872">
    <property type="term" value="F:metal ion binding"/>
    <property type="evidence" value="ECO:0007669"/>
    <property type="project" value="UniProtKB-KW"/>
</dbReference>
<dbReference type="InterPro" id="IPR040442">
    <property type="entry name" value="Pyrv_kinase-like_dom_sf"/>
</dbReference>
<dbReference type="InterPro" id="IPR008279">
    <property type="entry name" value="PEP-util_enz_mobile_dom"/>
</dbReference>
<evidence type="ECO:0000256" key="12">
    <source>
        <dbReference type="ARBA" id="ARBA00022683"/>
    </source>
</evidence>
<evidence type="ECO:0000256" key="5">
    <source>
        <dbReference type="ARBA" id="ARBA00007837"/>
    </source>
</evidence>
<keyword evidence="8" id="KW-0813">Transport</keyword>
<dbReference type="SUPFAM" id="SSF52009">
    <property type="entry name" value="Phosphohistidine domain"/>
    <property type="match status" value="1"/>
</dbReference>
<evidence type="ECO:0000256" key="10">
    <source>
        <dbReference type="ARBA" id="ARBA00022597"/>
    </source>
</evidence>
<dbReference type="Pfam" id="PF02896">
    <property type="entry name" value="PEP-utilizers_C"/>
    <property type="match status" value="1"/>
</dbReference>
<dbReference type="InterPro" id="IPR015813">
    <property type="entry name" value="Pyrv/PenolPyrv_kinase-like_dom"/>
</dbReference>
<keyword evidence="12" id="KW-0598">Phosphotransferase system</keyword>
<comment type="similarity">
    <text evidence="5">Belongs to the PEP-utilizing enzyme family.</text>
</comment>
<dbReference type="GO" id="GO:0005737">
    <property type="term" value="C:cytoplasm"/>
    <property type="evidence" value="ECO:0007669"/>
    <property type="project" value="UniProtKB-SubCell"/>
</dbReference>
<comment type="catalytic activity">
    <reaction evidence="1">
        <text>L-histidyl-[protein] + phosphoenolpyruvate = N(pros)-phospho-L-histidyl-[protein] + pyruvate</text>
        <dbReference type="Rhea" id="RHEA:23880"/>
        <dbReference type="Rhea" id="RHEA-COMP:9745"/>
        <dbReference type="Rhea" id="RHEA-COMP:9746"/>
        <dbReference type="ChEBI" id="CHEBI:15361"/>
        <dbReference type="ChEBI" id="CHEBI:29979"/>
        <dbReference type="ChEBI" id="CHEBI:58702"/>
        <dbReference type="ChEBI" id="CHEBI:64837"/>
        <dbReference type="EC" id="2.7.3.9"/>
    </reaction>
</comment>
<evidence type="ECO:0000256" key="17">
    <source>
        <dbReference type="SAM" id="Coils"/>
    </source>
</evidence>
<dbReference type="PROSITE" id="PS00742">
    <property type="entry name" value="PEP_ENZYMES_2"/>
    <property type="match status" value="1"/>
</dbReference>
<organism evidence="19 20">
    <name type="scientific">Fumia xinanensis</name>
    <dbReference type="NCBI Taxonomy" id="2763659"/>
    <lineage>
        <taxon>Bacteria</taxon>
        <taxon>Bacillati</taxon>
        <taxon>Bacillota</taxon>
        <taxon>Clostridia</taxon>
        <taxon>Eubacteriales</taxon>
        <taxon>Oscillospiraceae</taxon>
        <taxon>Fumia</taxon>
    </lineage>
</organism>
<evidence type="ECO:0000256" key="2">
    <source>
        <dbReference type="ARBA" id="ARBA00001946"/>
    </source>
</evidence>
<dbReference type="Gene3D" id="3.30.1340.10">
    <property type="entry name" value="HPr-like"/>
    <property type="match status" value="1"/>
</dbReference>
<gene>
    <name evidence="19" type="primary">ptsP</name>
    <name evidence="19" type="ORF">H8710_08540</name>
</gene>
<dbReference type="Gene3D" id="3.20.20.60">
    <property type="entry name" value="Phosphoenolpyruvate-binding domains"/>
    <property type="match status" value="1"/>
</dbReference>
<dbReference type="GO" id="GO:0009401">
    <property type="term" value="P:phosphoenolpyruvate-dependent sugar phosphotransferase system"/>
    <property type="evidence" value="ECO:0007669"/>
    <property type="project" value="UniProtKB-KW"/>
</dbReference>
<keyword evidence="9" id="KW-0963">Cytoplasm</keyword>
<protein>
    <recommendedName>
        <fullName evidence="7">Phosphoenolpyruvate-protein phosphotransferase</fullName>
        <ecNumber evidence="6">2.7.3.9</ecNumber>
    </recommendedName>
    <alternativeName>
        <fullName evidence="16">Phosphotransferase system, enzyme I</fullName>
    </alternativeName>
</protein>
<reference evidence="19" key="1">
    <citation type="submission" date="2020-08" db="EMBL/GenBank/DDBJ databases">
        <title>Genome public.</title>
        <authorList>
            <person name="Liu C."/>
            <person name="Sun Q."/>
        </authorList>
    </citation>
    <scope>NUCLEOTIDE SEQUENCE</scope>
    <source>
        <strain evidence="19">NSJ-33</strain>
    </source>
</reference>
<evidence type="ECO:0000256" key="14">
    <source>
        <dbReference type="ARBA" id="ARBA00022777"/>
    </source>
</evidence>
<evidence type="ECO:0000256" key="13">
    <source>
        <dbReference type="ARBA" id="ARBA00022723"/>
    </source>
</evidence>
<evidence type="ECO:0000256" key="7">
    <source>
        <dbReference type="ARBA" id="ARBA00016544"/>
    </source>
</evidence>
<evidence type="ECO:0000313" key="19">
    <source>
        <dbReference type="EMBL" id="MBC8560113.1"/>
    </source>
</evidence>
<evidence type="ECO:0000313" key="20">
    <source>
        <dbReference type="Proteomes" id="UP000610760"/>
    </source>
</evidence>
<sequence>MIEKKFRFSGEEGFHARPVSEFVEVAKRFESSVEIEFDGEVYEGKSPLSIMCGCIEDGCVFTLKIDGPDENEAFEAIYARMALSVDRYFVDAGEADGGAGQSEEKKEPAAQNPAGAVALSGGIAIGKTMIYRRSEREYEQKAENVDEETDKLFAAIKAVLDKLCRMEREASDENAAGILKAHREIISDQSFIESIREKIAAEGFSSIYSIHLVAEEVRGRFEALKNERMRERAADVKDVSNQLIDEIMGGSQGLQVDEPGTIVIADELLPSDTIHLDPSKVAGFVTEKGGKNCHSAIVARSLGIPAISNVPDALDSIPDGAPMILDGDKGLYFLFPDEKLKKEYEEKLARENAEREKDKLYLTGPSRTADGRELELSANIFSGAEMKNAASLGAEGVGLFRTEFLYMNRSDPPSLEEQFACYKGLLEAADGLPVTIRTLDAGGDKPTPCLNMPKEENPFLGVRAIRFCLRNEGIFRTQLRALLIASACGRLRIMFPMISTVEELIKILSLLGEEKEKLEGEGVTLGQYEVGVMVETPSAAVMSGELARLVDFFSIGSNDLNQYVMAADRTSGELSEFHSAYHPAVLRLIRYVVEAAEKNGVWVGVCGESGGDPLLIPLYVGMGIKELSMSAPRIAQARRIVSNLSFGEMKEKVDAVLSAATEGELKSLLEGLRAE</sequence>
<evidence type="ECO:0000256" key="9">
    <source>
        <dbReference type="ARBA" id="ARBA00022490"/>
    </source>
</evidence>
<dbReference type="InterPro" id="IPR000121">
    <property type="entry name" value="PEP_util_C"/>
</dbReference>
<keyword evidence="11 19" id="KW-0808">Transferase</keyword>
<evidence type="ECO:0000256" key="3">
    <source>
        <dbReference type="ARBA" id="ARBA00002728"/>
    </source>
</evidence>
<dbReference type="InterPro" id="IPR000032">
    <property type="entry name" value="HPr-like"/>
</dbReference>
<dbReference type="Pfam" id="PF00381">
    <property type="entry name" value="PTS-HPr"/>
    <property type="match status" value="1"/>
</dbReference>
<dbReference type="GO" id="GO:0016301">
    <property type="term" value="F:kinase activity"/>
    <property type="evidence" value="ECO:0007669"/>
    <property type="project" value="UniProtKB-KW"/>
</dbReference>
<feature type="coiled-coil region" evidence="17">
    <location>
        <begin position="214"/>
        <end position="246"/>
    </location>
</feature>
<evidence type="ECO:0000256" key="8">
    <source>
        <dbReference type="ARBA" id="ARBA00022448"/>
    </source>
</evidence>
<dbReference type="PROSITE" id="PS00370">
    <property type="entry name" value="PEP_ENZYMES_PHOS_SITE"/>
    <property type="match status" value="1"/>
</dbReference>
<keyword evidence="17" id="KW-0175">Coiled coil</keyword>
<dbReference type="InterPro" id="IPR036637">
    <property type="entry name" value="Phosphohistidine_dom_sf"/>
</dbReference>
<dbReference type="EC" id="2.7.3.9" evidence="6"/>
<keyword evidence="14" id="KW-0418">Kinase</keyword>
<dbReference type="PROSITE" id="PS51350">
    <property type="entry name" value="PTS_HPR_DOM"/>
    <property type="match status" value="1"/>
</dbReference>
<dbReference type="Proteomes" id="UP000610760">
    <property type="component" value="Unassembled WGS sequence"/>
</dbReference>
<keyword evidence="13" id="KW-0479">Metal-binding</keyword>
<dbReference type="Pfam" id="PF05524">
    <property type="entry name" value="PEP-utilisers_N"/>
    <property type="match status" value="1"/>
</dbReference>
<dbReference type="InterPro" id="IPR035895">
    <property type="entry name" value="HPr-like_sf"/>
</dbReference>
<dbReference type="RefSeq" id="WP_249295073.1">
    <property type="nucleotide sequence ID" value="NZ_JACRSV010000002.1"/>
</dbReference>
<keyword evidence="15" id="KW-0460">Magnesium</keyword>
<name>A0A926I312_9FIRM</name>
<comment type="caution">
    <text evidence="19">The sequence shown here is derived from an EMBL/GenBank/DDBJ whole genome shotgun (WGS) entry which is preliminary data.</text>
</comment>
<comment type="cofactor">
    <cofactor evidence="2">
        <name>Mg(2+)</name>
        <dbReference type="ChEBI" id="CHEBI:18420"/>
    </cofactor>
</comment>
<dbReference type="Pfam" id="PF00391">
    <property type="entry name" value="PEP-utilizers"/>
    <property type="match status" value="1"/>
</dbReference>
<dbReference type="InterPro" id="IPR008731">
    <property type="entry name" value="PTS_EIN"/>
</dbReference>
<keyword evidence="20" id="KW-1185">Reference proteome</keyword>
<evidence type="ECO:0000259" key="18">
    <source>
        <dbReference type="PROSITE" id="PS51350"/>
    </source>
</evidence>
<evidence type="ECO:0000256" key="1">
    <source>
        <dbReference type="ARBA" id="ARBA00000683"/>
    </source>
</evidence>
<dbReference type="SUPFAM" id="SSF51621">
    <property type="entry name" value="Phosphoenolpyruvate/pyruvate domain"/>
    <property type="match status" value="1"/>
</dbReference>
<evidence type="ECO:0000256" key="15">
    <source>
        <dbReference type="ARBA" id="ARBA00022842"/>
    </source>
</evidence>
<accession>A0A926I312</accession>
<dbReference type="InterPro" id="IPR018274">
    <property type="entry name" value="PEP_util_AS"/>
</dbReference>
<dbReference type="SUPFAM" id="SSF47831">
    <property type="entry name" value="Enzyme I of the PEP:sugar phosphotransferase system HPr-binding (sub)domain"/>
    <property type="match status" value="1"/>
</dbReference>
<dbReference type="SUPFAM" id="SSF55594">
    <property type="entry name" value="HPr-like"/>
    <property type="match status" value="1"/>
</dbReference>
<dbReference type="InterPro" id="IPR050499">
    <property type="entry name" value="PEP-utilizing_PTS_enzyme"/>
</dbReference>
<proteinExistence type="inferred from homology"/>
<dbReference type="InterPro" id="IPR023151">
    <property type="entry name" value="PEP_util_CS"/>
</dbReference>
<dbReference type="AlphaFoldDB" id="A0A926I312"/>
<evidence type="ECO:0000256" key="11">
    <source>
        <dbReference type="ARBA" id="ARBA00022679"/>
    </source>
</evidence>
<dbReference type="EMBL" id="JACRSV010000002">
    <property type="protein sequence ID" value="MBC8560113.1"/>
    <property type="molecule type" value="Genomic_DNA"/>
</dbReference>
<dbReference type="NCBIfam" id="TIGR01417">
    <property type="entry name" value="PTS_I_fam"/>
    <property type="match status" value="1"/>
</dbReference>
<dbReference type="PANTHER" id="PTHR46244">
    <property type="entry name" value="PHOSPHOENOLPYRUVATE-PROTEIN PHOSPHOTRANSFERASE"/>
    <property type="match status" value="1"/>
</dbReference>
<evidence type="ECO:0000256" key="4">
    <source>
        <dbReference type="ARBA" id="ARBA00004496"/>
    </source>
</evidence>
<comment type="subcellular location">
    <subcellularLocation>
        <location evidence="4">Cytoplasm</location>
    </subcellularLocation>
</comment>
<keyword evidence="10" id="KW-0762">Sugar transport</keyword>
<evidence type="ECO:0000256" key="6">
    <source>
        <dbReference type="ARBA" id="ARBA00012232"/>
    </source>
</evidence>
<dbReference type="GO" id="GO:0008965">
    <property type="term" value="F:phosphoenolpyruvate-protein phosphotransferase activity"/>
    <property type="evidence" value="ECO:0007669"/>
    <property type="project" value="UniProtKB-EC"/>
</dbReference>
<dbReference type="InterPro" id="IPR036618">
    <property type="entry name" value="PtsI_HPr-bd_sf"/>
</dbReference>
<dbReference type="NCBIfam" id="TIGR01003">
    <property type="entry name" value="PTS_HPr_family"/>
    <property type="match status" value="1"/>
</dbReference>
<feature type="domain" description="HPr" evidence="18">
    <location>
        <begin position="1"/>
        <end position="95"/>
    </location>
</feature>
<dbReference type="PRINTS" id="PR01736">
    <property type="entry name" value="PHPHTRNFRASE"/>
</dbReference>
<dbReference type="Gene3D" id="1.10.274.10">
    <property type="entry name" value="PtsI, HPr-binding domain"/>
    <property type="match status" value="1"/>
</dbReference>
<evidence type="ECO:0000256" key="16">
    <source>
        <dbReference type="ARBA" id="ARBA00033235"/>
    </source>
</evidence>
<dbReference type="PANTHER" id="PTHR46244:SF3">
    <property type="entry name" value="PHOSPHOENOLPYRUVATE-PROTEIN PHOSPHOTRANSFERASE"/>
    <property type="match status" value="1"/>
</dbReference>
<comment type="function">
    <text evidence="3">General (non sugar-specific) component of the phosphoenolpyruvate-dependent sugar phosphotransferase system (sugar PTS). This major carbohydrate active-transport system catalyzes the phosphorylation of incoming sugar substrates concomitantly with their translocation across the cell membrane. Enzyme I transfers the phosphoryl group from phosphoenolpyruvate (PEP) to the phosphoryl carrier protein (HPr).</text>
</comment>
<dbReference type="InterPro" id="IPR006318">
    <property type="entry name" value="PTS_EI-like"/>
</dbReference>